<sequence>MTAAVSAQADEITDARKVGILQKNRLTTRLKKYLCPPFFLFDVNNRFFGQPLNYKKLSSLKKNFFKENE</sequence>
<evidence type="ECO:0000313" key="1">
    <source>
        <dbReference type="EMBL" id="KZS18542.1"/>
    </source>
</evidence>
<protein>
    <submittedName>
        <fullName evidence="1">Uncharacterized protein</fullName>
    </submittedName>
</protein>
<gene>
    <name evidence="1" type="ORF">APZ42_015066</name>
</gene>
<dbReference type="AlphaFoldDB" id="A0A162P5L6"/>
<accession>A0A162P5L6</accession>
<dbReference type="Proteomes" id="UP000076858">
    <property type="component" value="Unassembled WGS sequence"/>
</dbReference>
<proteinExistence type="predicted"/>
<comment type="caution">
    <text evidence="1">The sequence shown here is derived from an EMBL/GenBank/DDBJ whole genome shotgun (WGS) entry which is preliminary data.</text>
</comment>
<organism evidence="1 2">
    <name type="scientific">Daphnia magna</name>
    <dbReference type="NCBI Taxonomy" id="35525"/>
    <lineage>
        <taxon>Eukaryota</taxon>
        <taxon>Metazoa</taxon>
        <taxon>Ecdysozoa</taxon>
        <taxon>Arthropoda</taxon>
        <taxon>Crustacea</taxon>
        <taxon>Branchiopoda</taxon>
        <taxon>Diplostraca</taxon>
        <taxon>Cladocera</taxon>
        <taxon>Anomopoda</taxon>
        <taxon>Daphniidae</taxon>
        <taxon>Daphnia</taxon>
    </lineage>
</organism>
<keyword evidence="2" id="KW-1185">Reference proteome</keyword>
<reference evidence="1 2" key="1">
    <citation type="submission" date="2016-03" db="EMBL/GenBank/DDBJ databases">
        <title>EvidentialGene: Evidence-directed Construction of Genes on Genomes.</title>
        <authorList>
            <person name="Gilbert D.G."/>
            <person name="Choi J.-H."/>
            <person name="Mockaitis K."/>
            <person name="Colbourne J."/>
            <person name="Pfrender M."/>
        </authorList>
    </citation>
    <scope>NUCLEOTIDE SEQUENCE [LARGE SCALE GENOMIC DNA]</scope>
    <source>
        <strain evidence="1 2">Xinb3</strain>
        <tissue evidence="1">Complete organism</tissue>
    </source>
</reference>
<evidence type="ECO:0000313" key="2">
    <source>
        <dbReference type="Proteomes" id="UP000076858"/>
    </source>
</evidence>
<dbReference type="EMBL" id="LRGB01000512">
    <property type="protein sequence ID" value="KZS18542.1"/>
    <property type="molecule type" value="Genomic_DNA"/>
</dbReference>
<name>A0A162P5L6_9CRUS</name>